<evidence type="ECO:0000256" key="1">
    <source>
        <dbReference type="SAM" id="MobiDB-lite"/>
    </source>
</evidence>
<sequence length="196" mass="21195">MIYKPTVVRELTRDDERLGCVPGRARAALNYAADVPDVPDVPEEPEAAGAAEAPDPESAFIDGALRSRDDDETPWSVAWGLLPPGVDAVQVTFRAGRRSEPAARVGVLGRHWAAEVAGRFDRVVVVGGAERASAKIKTREKNPATRRFSRKKTALHADPLERMKHHWGLAAVILQPGSEDRPVLPDLRSAGEDGLG</sequence>
<dbReference type="Proteomes" id="UP001500751">
    <property type="component" value="Unassembled WGS sequence"/>
</dbReference>
<organism evidence="2 3">
    <name type="scientific">Catenulispora yoronensis</name>
    <dbReference type="NCBI Taxonomy" id="450799"/>
    <lineage>
        <taxon>Bacteria</taxon>
        <taxon>Bacillati</taxon>
        <taxon>Actinomycetota</taxon>
        <taxon>Actinomycetes</taxon>
        <taxon>Catenulisporales</taxon>
        <taxon>Catenulisporaceae</taxon>
        <taxon>Catenulispora</taxon>
    </lineage>
</organism>
<reference evidence="2 3" key="1">
    <citation type="journal article" date="2019" name="Int. J. Syst. Evol. Microbiol.">
        <title>The Global Catalogue of Microorganisms (GCM) 10K type strain sequencing project: providing services to taxonomists for standard genome sequencing and annotation.</title>
        <authorList>
            <consortium name="The Broad Institute Genomics Platform"/>
            <consortium name="The Broad Institute Genome Sequencing Center for Infectious Disease"/>
            <person name="Wu L."/>
            <person name="Ma J."/>
        </authorList>
    </citation>
    <scope>NUCLEOTIDE SEQUENCE [LARGE SCALE GENOMIC DNA]</scope>
    <source>
        <strain evidence="2 3">JCM 16014</strain>
    </source>
</reference>
<evidence type="ECO:0000313" key="2">
    <source>
        <dbReference type="EMBL" id="GAA2051874.1"/>
    </source>
</evidence>
<keyword evidence="3" id="KW-1185">Reference proteome</keyword>
<protein>
    <submittedName>
        <fullName evidence="2">Uncharacterized protein</fullName>
    </submittedName>
</protein>
<gene>
    <name evidence="2" type="ORF">GCM10009839_68880</name>
</gene>
<proteinExistence type="predicted"/>
<comment type="caution">
    <text evidence="2">The sequence shown here is derived from an EMBL/GenBank/DDBJ whole genome shotgun (WGS) entry which is preliminary data.</text>
</comment>
<name>A0ABN2V628_9ACTN</name>
<evidence type="ECO:0000313" key="3">
    <source>
        <dbReference type="Proteomes" id="UP001500751"/>
    </source>
</evidence>
<feature type="region of interest" description="Disordered" evidence="1">
    <location>
        <begin position="33"/>
        <end position="58"/>
    </location>
</feature>
<dbReference type="EMBL" id="BAAAQN010000052">
    <property type="protein sequence ID" value="GAA2051874.1"/>
    <property type="molecule type" value="Genomic_DNA"/>
</dbReference>
<accession>A0ABN2V628</accession>
<feature type="compositionally biased region" description="Low complexity" evidence="1">
    <location>
        <begin position="47"/>
        <end position="57"/>
    </location>
</feature>